<dbReference type="Proteomes" id="UP000722111">
    <property type="component" value="Unassembled WGS sequence"/>
</dbReference>
<organism evidence="3 4">
    <name type="scientific">Pseudomonas neuropathica</name>
    <dbReference type="NCBI Taxonomy" id="2730425"/>
    <lineage>
        <taxon>Bacteria</taxon>
        <taxon>Pseudomonadati</taxon>
        <taxon>Pseudomonadota</taxon>
        <taxon>Gammaproteobacteria</taxon>
        <taxon>Pseudomonadales</taxon>
        <taxon>Pseudomonadaceae</taxon>
        <taxon>Pseudomonas</taxon>
    </lineage>
</organism>
<proteinExistence type="predicted"/>
<accession>A0ABS0BQG7</accession>
<comment type="caution">
    <text evidence="3">The sequence shown here is derived from an EMBL/GenBank/DDBJ whole genome shotgun (WGS) entry which is preliminary data.</text>
</comment>
<sequence length="2353" mass="260178">MKTNQPYEILSVKDFSQLQRALSEFAGSAEYKALLSHYELARQAADDPQRLLLIKLFQEALESLLQRRTQPLSEAISQIRSDLVKSVARLEDTHAMLHGVARPVAKIMHFVWVGGSEVGANQRDYMNIWRQVLEPQGYRFNLWYDSDALLAFEMNRVILDSARVDALESGGDKVSKAFQLSQMIEDRARVLKQQMFAHLQQAQWRGRADEARIDLMVRAYGKDRATLEAFRQRCLQTHQAMLGADLQLRDVGDEFAGHFLQDVYQREVAMRGNFAAASDVVRLQAEYLEGGRYSDMDYLPPLAETLAGVDILSVGEEGRIGVLQLLLNHNEALMPGRDRQRYLDRTDKIPPEHLEALTAFAREQHPLSEIFVAPQDHAVPQDAMRLGTAYGLPDWAEMNAHMLAHPGSAMTLAYMQMIRLNYDCLLEVERRAALAGIDATDQARMFDVVENVVNEAQAQGKLPEAQGEVFRSRLIDAIFTYYRDGIRLEARGTITLTGPGAAAAALLKYIEQHLQPDRHVQIRERLKLLEGYNTHTEEEMISGWTVDGKAEQWLLEEREKWQNGKLKSRYVGQLADLLKAHTLTFKQGWPVIEGQPVLLTSVLQPLMDDLGEPFLRAMQEKLSGDMTFNSAISIGFDSREQVRAQTVREIPLSHGAEPTRNLNELFTLVAHGSLAVEQLSPLQRVILGGMLGANSLDAAGFAPVWQSVMDIARETAEGGLFARYHAIEKALIQQASPTFEAGLAGASIHSTHTARELKALAMSEPLTLKQWGERIGQINRTAQREYHRHIFKRGGQVREALFQSGAVSVRQLPQDLLRRSTGDPGRRCYPLALLMGAAVVAGGLAERALIGRVANASLRPEDVDSRALLSALDELGEVSGRAIGQARGRQSLDSVMQILEAKTAPGVLLLDTGNHALLVAKGQVDEQTFYRFYDPNFAIYGFAASAEMKQGVARYLSDDGNTLAKLYGLADIGTAQFDVIELDTVALAERTLSSGLRVESFLQTAAIADPQAASVWARQAVARTRSLSENARLGASLAQLDARYWAQEFDQATRQLRAEHTLGGDYLPLLETLKTKPDAGYSLTLVDVQNPARSLTVGTADARFDRLKKHLQRLVIALTGKPSAVVEADGGSRLSFAFAIQALVTEMRHRDYQADGERAPVLSIALQVQVYFNYAQLGFGVLSDTAQTINLVRQVAASERALALGQSSLSGRLLGRATTAGGLVFSLANIGFDLHNLSVAENHEQRSRFSTSLVFNVAALGLDVVALAAGGAVGTAAAVLSVPLLGVGIGVTAIASNLGQIRDKATAVGNHLRAIGHAYRRGAYTLKDGVLQFPAEAVIVSLNLQTNDVRFDSQKFYPWTGGLLELPQYNDDPQAIHLSLDIRQALGLPEVVHLYRDETDRLETLVLPCTPICHYGYEYQLKGLGGYTYEPLPGEVGDAGDIPAETRYPQVTDRMADMLEYDQHGNRRFYLTSNPSLPHILYKLHPVYQPTDITVALDSQVRQLVVPTLEAPVQNKISYAITAPAGDYQVRLVPGIVAVRFHGRAKWIVQATWACLEQVRFAVPNRENDDEVQLLVDGTLLSVFDGLIELAEGLFRVDGWERCLRLQSVTLDDQSRLPQILAMLRQHAREGRLVANAVALYKFRVPAATMVVTTAWYDATSDRLLYARNLPSAVNEGLLLGGASARHAWFYHPQRATVWRVDTITGTVVHRYRLMNPASGSHIMGCVQDADGSLRVLQRLLIDARITETETTLEYRLSDAAVVLTGIKSSFIEEPTARPGQGDLHHFTTFGAYNDETPDMANAISTWVYASFVYARTYYFEGLRRRAWVNKRTGHYFSAGLGSEADMVMLMPADPQSGALLFYSKQAQTISRGVEPRVGQFINRVIERDIVDVTQTFGSYIATKADGRLFEVDTNLKDEQWMGGIPTPNILKFAGLGQRWLQLNSDWLDALPALAKVYKAEPFPLIGLGNGAAHAFLPAWCIEEQFVVSNIGPEVQLTPLGLTPDKQAAWLLEGSTGRLYRQPTIAIEALRVAFAAGPQRVSPGQLPMAEKVWPQWSFVHVLRHGQGLLGQTRDGVNVELHDQQPARIISVENRWSHVQGQTAEQWRTRLKALLAGQVHAQVVPVKHTGARYTYYLPATDRLFEVAGRHARQWPTFLGTRQNTVALLFDAVDGLVFSAGPVDPDPVWIPGCHAHREGEVLSLSLSDEVTDVCALLPDGIDTLILAFGSRETGYRITDETWQRLDCIVVDTRLAADDDGSGTNLLFLDMADCARLLMSRVEGHLVFADPDSASTLIVRDVEPQGGEENTPMEITVRLDERVHCTFTLADWLQRFAQIQGANAVVSLNVLIEAAL</sequence>
<dbReference type="CDD" id="cd20495">
    <property type="entry name" value="C58_PaToxP-like"/>
    <property type="match status" value="1"/>
</dbReference>
<dbReference type="InterPro" id="IPR029044">
    <property type="entry name" value="Nucleotide-diphossugar_trans"/>
</dbReference>
<protein>
    <recommendedName>
        <fullName evidence="5">Insecticidal toxin</fullName>
    </recommendedName>
</protein>
<feature type="domain" description="GT44" evidence="1">
    <location>
        <begin position="106"/>
        <end position="496"/>
    </location>
</feature>
<evidence type="ECO:0000313" key="3">
    <source>
        <dbReference type="EMBL" id="MBF6035530.1"/>
    </source>
</evidence>
<reference evidence="3 4" key="1">
    <citation type="submission" date="2020-08" db="EMBL/GenBank/DDBJ databases">
        <title>Description of novel Pseudomonas species.</title>
        <authorList>
            <person name="Duman M."/>
            <person name="Mulet M."/>
            <person name="Altun S."/>
            <person name="Saticioglu I.B."/>
            <person name="Lalucat J."/>
            <person name="Garcia-Valdes E."/>
        </authorList>
    </citation>
    <scope>NUCLEOTIDE SEQUENCE [LARGE SCALE GENOMIC DNA]</scope>
    <source>
        <strain evidence="3 4">P155</strain>
    </source>
</reference>
<evidence type="ECO:0008006" key="5">
    <source>
        <dbReference type="Google" id="ProtNLM"/>
    </source>
</evidence>
<dbReference type="Gene3D" id="3.90.550.20">
    <property type="match status" value="1"/>
</dbReference>
<evidence type="ECO:0000313" key="4">
    <source>
        <dbReference type="Proteomes" id="UP000722111"/>
    </source>
</evidence>
<keyword evidence="4" id="KW-1185">Reference proteome</keyword>
<gene>
    <name evidence="3" type="ORF">H8F23_19950</name>
</gene>
<dbReference type="Pfam" id="PF12919">
    <property type="entry name" value="TcdA_TcdB"/>
    <property type="match status" value="1"/>
</dbReference>
<evidence type="ECO:0000259" key="1">
    <source>
        <dbReference type="Pfam" id="PF12919"/>
    </source>
</evidence>
<dbReference type="Pfam" id="PF12920">
    <property type="entry name" value="TcdA_TcdB_pore"/>
    <property type="match status" value="1"/>
</dbReference>
<feature type="domain" description="TcdA/TcdB toxin pore forming" evidence="2">
    <location>
        <begin position="1047"/>
        <end position="1702"/>
    </location>
</feature>
<evidence type="ECO:0000259" key="2">
    <source>
        <dbReference type="Pfam" id="PF12920"/>
    </source>
</evidence>
<dbReference type="SUPFAM" id="SSF53448">
    <property type="entry name" value="Nucleotide-diphospho-sugar transferases"/>
    <property type="match status" value="1"/>
</dbReference>
<name>A0ABS0BQG7_9PSED</name>
<dbReference type="RefSeq" id="WP_194935522.1">
    <property type="nucleotide sequence ID" value="NZ_JACOPX010000013.1"/>
</dbReference>
<dbReference type="InterPro" id="IPR024770">
    <property type="entry name" value="TcdA/TcdB_cat"/>
</dbReference>
<dbReference type="EMBL" id="JACOPX010000013">
    <property type="protein sequence ID" value="MBF6035530.1"/>
    <property type="molecule type" value="Genomic_DNA"/>
</dbReference>
<dbReference type="InterPro" id="IPR024769">
    <property type="entry name" value="TcdA/TcdB_pore_forming"/>
</dbReference>